<evidence type="ECO:0000313" key="1">
    <source>
        <dbReference type="EMBL" id="QSS55085.1"/>
    </source>
</evidence>
<proteinExistence type="predicted"/>
<gene>
    <name evidence="1" type="ORF">I7I53_02863</name>
</gene>
<evidence type="ECO:0000313" key="2">
    <source>
        <dbReference type="Proteomes" id="UP000663419"/>
    </source>
</evidence>
<dbReference type="AlphaFoldDB" id="A0A8A1LPQ4"/>
<dbReference type="Proteomes" id="UP000663419">
    <property type="component" value="Chromosome 4"/>
</dbReference>
<dbReference type="EMBL" id="CP069105">
    <property type="protein sequence ID" value="QSS55085.1"/>
    <property type="molecule type" value="Genomic_DNA"/>
</dbReference>
<protein>
    <submittedName>
        <fullName evidence="1">Uncharacterized protein</fullName>
    </submittedName>
</protein>
<reference evidence="1" key="1">
    <citation type="submission" date="2021-01" db="EMBL/GenBank/DDBJ databases">
        <title>Chromosome-level genome assembly of a human fungal pathogen reveals clustering of transcriptionally co-regulated genes.</title>
        <authorList>
            <person name="Voorhies M."/>
            <person name="Cohen S."/>
            <person name="Shea T.P."/>
            <person name="Petrus S."/>
            <person name="Munoz J.F."/>
            <person name="Poplawski S."/>
            <person name="Goldman W.E."/>
            <person name="Michael T."/>
            <person name="Cuomo C.A."/>
            <person name="Sil A."/>
            <person name="Beyhan S."/>
        </authorList>
    </citation>
    <scope>NUCLEOTIDE SEQUENCE</scope>
    <source>
        <strain evidence="1">H88</strain>
    </source>
</reference>
<name>A0A8A1LPQ4_AJEC8</name>
<accession>A0A8A1LPQ4</accession>
<dbReference type="VEuPathDB" id="FungiDB:I7I53_02863"/>
<organism evidence="1 2">
    <name type="scientific">Ajellomyces capsulatus (strain H88)</name>
    <name type="common">Darling's disease fungus</name>
    <name type="synonym">Histoplasma capsulatum</name>
    <dbReference type="NCBI Taxonomy" id="544711"/>
    <lineage>
        <taxon>Eukaryota</taxon>
        <taxon>Fungi</taxon>
        <taxon>Dikarya</taxon>
        <taxon>Ascomycota</taxon>
        <taxon>Pezizomycotina</taxon>
        <taxon>Eurotiomycetes</taxon>
        <taxon>Eurotiomycetidae</taxon>
        <taxon>Onygenales</taxon>
        <taxon>Ajellomycetaceae</taxon>
        <taxon>Histoplasma</taxon>
    </lineage>
</organism>
<sequence length="62" mass="6957">MLMMSPPPITAHQRVAATYCGWWQGRFSNYQVLGGAALTATYTTYTSWLGERSLQVSLSDHF</sequence>